<protein>
    <submittedName>
        <fullName evidence="1">Uncharacterized protein</fullName>
    </submittedName>
</protein>
<reference evidence="1" key="1">
    <citation type="journal article" date="2021" name="Proc. Natl. Acad. Sci. U.S.A.">
        <title>A Catalog of Tens of Thousands of Viruses from Human Metagenomes Reveals Hidden Associations with Chronic Diseases.</title>
        <authorList>
            <person name="Tisza M.J."/>
            <person name="Buck C.B."/>
        </authorList>
    </citation>
    <scope>NUCLEOTIDE SEQUENCE</scope>
    <source>
        <strain evidence="1">Ctgsk7</strain>
    </source>
</reference>
<organism evidence="1">
    <name type="scientific">Myoviridae sp. ctgsk7</name>
    <dbReference type="NCBI Taxonomy" id="2825151"/>
    <lineage>
        <taxon>Viruses</taxon>
        <taxon>Duplodnaviria</taxon>
        <taxon>Heunggongvirae</taxon>
        <taxon>Uroviricota</taxon>
        <taxon>Caudoviricetes</taxon>
    </lineage>
</organism>
<dbReference type="EMBL" id="BK015533">
    <property type="protein sequence ID" value="DAE11476.1"/>
    <property type="molecule type" value="Genomic_DNA"/>
</dbReference>
<name>A0A8S5PYU1_9CAUD</name>
<proteinExistence type="predicted"/>
<evidence type="ECO:0000313" key="1">
    <source>
        <dbReference type="EMBL" id="DAE11476.1"/>
    </source>
</evidence>
<sequence>MENLRKIPIKIGIIDNDFYQGTLRAQIEELQKNREVDIELVDAEELKNEELEEAPVILSKTYENRPIWLEPVKPCKGKNSKCDVCYEKQIAKRRKKNKNKKTHMRK</sequence>
<accession>A0A8S5PYU1</accession>